<organism evidence="2 3">
    <name type="scientific">Catenulispora subtropica</name>
    <dbReference type="NCBI Taxonomy" id="450798"/>
    <lineage>
        <taxon>Bacteria</taxon>
        <taxon>Bacillati</taxon>
        <taxon>Actinomycetota</taxon>
        <taxon>Actinomycetes</taxon>
        <taxon>Catenulisporales</taxon>
        <taxon>Catenulisporaceae</taxon>
        <taxon>Catenulispora</taxon>
    </lineage>
</organism>
<sequence length="738" mass="75535">MGTRARTCRGLTGAALAIGLTLTGCSPSTGHPGTPPTTHSTGTTGGTGSTGGTGGTTQLQGDIESAAVPLQRYASCDEALATLRLAQHAATAHSKATGGVAPPGTITAPLAPGQERDQSAAPNAGAEDSAPKAAAPATGATAPGGADPTQSPDHSTTNTAEAGVDEPDTVKTDGKLIVSVAQGTVYVVGTSDKRIMGSVVLPASLYPNSSPGANDDSPPSSPRAYYPGTDGSDQLLLSGDRVLAISRVAYGGIERYYGEGDSYAPSSPALGSGPQTRFTLIDISDPAHPKVVSTLRQDGDFVDARMMGTTVRAVTRTNPIVPQTGSGTDWLPHYELQSHLAGAGGAQSVSDGTVDCAAVSHPDVYSGTSLVSLETFDLGAPAGRYSLGTGNPVSVVADGETVYATGSSLYIANDLHAWQSVPLIRPGLPVLGSATATTPADPYRLPISRTEIYKFDVSGTGAPRPVASGSVPGWLLNQYSLSEYQGNLRIATTDGAYQDHADATSSSAVYVLAPHGDTLARIGAVTGLGQGEKIYSVRFAGPVGYVVTFRQMDPLFVVDLRDPAHPKAAGQVELTGYSSYLHPVDDKTLIGLGQASTASGRRLGTQVSLFDVSDPSAPRLAARYELPDAYSSAEGDPHAFLYWKPTGMLVVPVSQGSEAFAGSANGALVLRVGDGRITEEGFVKHAGRTGGATFGSIPGVEQITRSLVANDTLWTVSGAGLLASNGLTLEDMGWIPYP</sequence>
<gene>
    <name evidence="2" type="ORF">GCM10009838_36390</name>
</gene>
<evidence type="ECO:0000313" key="3">
    <source>
        <dbReference type="Proteomes" id="UP001499854"/>
    </source>
</evidence>
<protein>
    <submittedName>
        <fullName evidence="2">Beta-propeller domain-containing protein</fullName>
    </submittedName>
</protein>
<feature type="region of interest" description="Disordered" evidence="1">
    <location>
        <begin position="93"/>
        <end position="168"/>
    </location>
</feature>
<evidence type="ECO:0000256" key="1">
    <source>
        <dbReference type="SAM" id="MobiDB-lite"/>
    </source>
</evidence>
<dbReference type="PROSITE" id="PS51257">
    <property type="entry name" value="PROKAR_LIPOPROTEIN"/>
    <property type="match status" value="1"/>
</dbReference>
<dbReference type="Proteomes" id="UP001499854">
    <property type="component" value="Unassembled WGS sequence"/>
</dbReference>
<feature type="region of interest" description="Disordered" evidence="1">
    <location>
        <begin position="26"/>
        <end position="59"/>
    </location>
</feature>
<keyword evidence="3" id="KW-1185">Reference proteome</keyword>
<feature type="compositionally biased region" description="Gly residues" evidence="1">
    <location>
        <begin position="43"/>
        <end position="55"/>
    </location>
</feature>
<dbReference type="Pfam" id="PF09826">
    <property type="entry name" value="Beta_propel"/>
    <property type="match status" value="1"/>
</dbReference>
<feature type="compositionally biased region" description="Low complexity" evidence="1">
    <location>
        <begin position="26"/>
        <end position="42"/>
    </location>
</feature>
<proteinExistence type="predicted"/>
<comment type="caution">
    <text evidence="2">The sequence shown here is derived from an EMBL/GenBank/DDBJ whole genome shotgun (WGS) entry which is preliminary data.</text>
</comment>
<feature type="compositionally biased region" description="Polar residues" evidence="1">
    <location>
        <begin position="150"/>
        <end position="160"/>
    </location>
</feature>
<dbReference type="InterPro" id="IPR019198">
    <property type="entry name" value="Beta_propeller_containing"/>
</dbReference>
<feature type="region of interest" description="Disordered" evidence="1">
    <location>
        <begin position="206"/>
        <end position="232"/>
    </location>
</feature>
<reference evidence="3" key="1">
    <citation type="journal article" date="2019" name="Int. J. Syst. Evol. Microbiol.">
        <title>The Global Catalogue of Microorganisms (GCM) 10K type strain sequencing project: providing services to taxonomists for standard genome sequencing and annotation.</title>
        <authorList>
            <consortium name="The Broad Institute Genomics Platform"/>
            <consortium name="The Broad Institute Genome Sequencing Center for Infectious Disease"/>
            <person name="Wu L."/>
            <person name="Ma J."/>
        </authorList>
    </citation>
    <scope>NUCLEOTIDE SEQUENCE [LARGE SCALE GENOMIC DNA]</scope>
    <source>
        <strain evidence="3">JCM 16013</strain>
    </source>
</reference>
<name>A0ABP5D367_9ACTN</name>
<accession>A0ABP5D367</accession>
<evidence type="ECO:0000313" key="2">
    <source>
        <dbReference type="EMBL" id="GAA1973326.1"/>
    </source>
</evidence>
<dbReference type="EMBL" id="BAAAQM010000019">
    <property type="protein sequence ID" value="GAA1973326.1"/>
    <property type="molecule type" value="Genomic_DNA"/>
</dbReference>
<feature type="compositionally biased region" description="Low complexity" evidence="1">
    <location>
        <begin position="124"/>
        <end position="149"/>
    </location>
</feature>
<dbReference type="RefSeq" id="WP_344658232.1">
    <property type="nucleotide sequence ID" value="NZ_BAAAQM010000019.1"/>
</dbReference>